<dbReference type="SMART" id="SM01332">
    <property type="entry name" value="Cyclin_C"/>
    <property type="match status" value="1"/>
</dbReference>
<dbReference type="OrthoDB" id="5590282at2759"/>
<evidence type="ECO:0000259" key="2">
    <source>
        <dbReference type="SMART" id="SM01332"/>
    </source>
</evidence>
<dbReference type="InterPro" id="IPR013763">
    <property type="entry name" value="Cyclin-like_dom"/>
</dbReference>
<sequence length="130" mass="14605">MSPALSIDLCTDLERTTQLENMAFFLAELGLMHYSMTAYCPSLAAASAVHAARYTLKRSPLWTQTLRHHTGYSMQRVRKYAHQLMSFHSSAAKSTLQAVCRKYSSTKLGAVALHPPATKLKRSKRSRGFR</sequence>
<protein>
    <submittedName>
        <fullName evidence="3">G2 mitotic-specific</fullName>
    </submittedName>
</protein>
<dbReference type="Proteomes" id="UP001055439">
    <property type="component" value="Chromosome 7"/>
</dbReference>
<accession>A0A9E7GHK7</accession>
<feature type="domain" description="Cyclin C-terminal" evidence="2">
    <location>
        <begin position="1"/>
        <end position="117"/>
    </location>
</feature>
<dbReference type="SMART" id="SM00385">
    <property type="entry name" value="CYCLIN"/>
    <property type="match status" value="1"/>
</dbReference>
<dbReference type="InterPro" id="IPR004367">
    <property type="entry name" value="Cyclin_C-dom"/>
</dbReference>
<evidence type="ECO:0000259" key="1">
    <source>
        <dbReference type="SMART" id="SM00385"/>
    </source>
</evidence>
<name>A0A9E7GHK7_9LILI</name>
<reference evidence="3" key="1">
    <citation type="submission" date="2022-05" db="EMBL/GenBank/DDBJ databases">
        <title>The Musa troglodytarum L. genome provides insights into the mechanism of non-climacteric behaviour and enrichment of carotenoids.</title>
        <authorList>
            <person name="Wang J."/>
        </authorList>
    </citation>
    <scope>NUCLEOTIDE SEQUENCE</scope>
    <source>
        <tissue evidence="3">Leaf</tissue>
    </source>
</reference>
<evidence type="ECO:0000313" key="3">
    <source>
        <dbReference type="EMBL" id="URE14775.1"/>
    </source>
</evidence>
<dbReference type="AlphaFoldDB" id="A0A9E7GHK7"/>
<gene>
    <name evidence="3" type="ORF">MUK42_10853</name>
</gene>
<proteinExistence type="predicted"/>
<dbReference type="InterPro" id="IPR036915">
    <property type="entry name" value="Cyclin-like_sf"/>
</dbReference>
<dbReference type="Pfam" id="PF02984">
    <property type="entry name" value="Cyclin_C"/>
    <property type="match status" value="1"/>
</dbReference>
<evidence type="ECO:0000313" key="4">
    <source>
        <dbReference type="Proteomes" id="UP001055439"/>
    </source>
</evidence>
<keyword evidence="4" id="KW-1185">Reference proteome</keyword>
<feature type="domain" description="Cyclin-like" evidence="1">
    <location>
        <begin position="7"/>
        <end position="86"/>
    </location>
</feature>
<organism evidence="3 4">
    <name type="scientific">Musa troglodytarum</name>
    <name type="common">fe'i banana</name>
    <dbReference type="NCBI Taxonomy" id="320322"/>
    <lineage>
        <taxon>Eukaryota</taxon>
        <taxon>Viridiplantae</taxon>
        <taxon>Streptophyta</taxon>
        <taxon>Embryophyta</taxon>
        <taxon>Tracheophyta</taxon>
        <taxon>Spermatophyta</taxon>
        <taxon>Magnoliopsida</taxon>
        <taxon>Liliopsida</taxon>
        <taxon>Zingiberales</taxon>
        <taxon>Musaceae</taxon>
        <taxon>Musa</taxon>
    </lineage>
</organism>
<dbReference type="SUPFAM" id="SSF47954">
    <property type="entry name" value="Cyclin-like"/>
    <property type="match status" value="1"/>
</dbReference>
<dbReference type="Gene3D" id="1.10.472.10">
    <property type="entry name" value="Cyclin-like"/>
    <property type="match status" value="1"/>
</dbReference>
<dbReference type="EMBL" id="CP097509">
    <property type="protein sequence ID" value="URE14775.1"/>
    <property type="molecule type" value="Genomic_DNA"/>
</dbReference>